<dbReference type="SUPFAM" id="SSF51735">
    <property type="entry name" value="NAD(P)-binding Rossmann-fold domains"/>
    <property type="match status" value="1"/>
</dbReference>
<organism evidence="3 4">
    <name type="scientific">Streptomyces reniochalinae</name>
    <dbReference type="NCBI Taxonomy" id="2250578"/>
    <lineage>
        <taxon>Bacteria</taxon>
        <taxon>Bacillati</taxon>
        <taxon>Actinomycetota</taxon>
        <taxon>Actinomycetes</taxon>
        <taxon>Kitasatosporales</taxon>
        <taxon>Streptomycetaceae</taxon>
        <taxon>Streptomyces</taxon>
    </lineage>
</organism>
<keyword evidence="4" id="KW-1185">Reference proteome</keyword>
<sequence length="459" mass="49753">MPVRRGRPGRGILLYETISAILSDSAEPADFEALPVPSEYRGVVVRRDETEMFDGMATADKDPHKSMHVQHVPTPVPGPGEALVAVMASAVNYNTVWSSIFEPMSTFGFLSRYGRTSAAAARHDLPYHVLGSDMAGVVLRTGPGVHHWKPGDRVVAHCLSVGLESPDGHDDSMLDPEQRIWGYETNFGGLAELCLVRANQLMPKPAHLTWEEAACSGLVNSTAYRQLVSRNGATMKQGDVVLIWGAAGGLGSYATQLALNGGAIPVCVVSSEAKAGLVRSMGAELVVNRAAEGYRFWQDTTTPDPREWKRLGAQIRDLTGGEDPDIVIEHPGRETFAASVYVARRGGSVVTCASTSGYQHTYDNRYLWMHLKRIVGSHFANYREAWAANRLIAKGMVHPTLSVVHPLEQAGEATREVHRNRHSGKVGVLGLAPEPGLGVTDPGLRALHLTEISRFQSIS</sequence>
<dbReference type="PANTHER" id="PTHR44154">
    <property type="entry name" value="QUINONE OXIDOREDUCTASE"/>
    <property type="match status" value="1"/>
</dbReference>
<keyword evidence="3" id="KW-0560">Oxidoreductase</keyword>
<comment type="caution">
    <text evidence="3">The sequence shown here is derived from an EMBL/GenBank/DDBJ whole genome shotgun (WGS) entry which is preliminary data.</text>
</comment>
<evidence type="ECO:0000313" key="3">
    <source>
        <dbReference type="EMBL" id="RCG13809.1"/>
    </source>
</evidence>
<dbReference type="OrthoDB" id="9790818at2"/>
<dbReference type="InterPro" id="IPR051603">
    <property type="entry name" value="Zinc-ADH_QOR/CCCR"/>
</dbReference>
<dbReference type="Pfam" id="PF08240">
    <property type="entry name" value="ADH_N"/>
    <property type="match status" value="1"/>
</dbReference>
<dbReference type="SMART" id="SM00829">
    <property type="entry name" value="PKS_ER"/>
    <property type="match status" value="1"/>
</dbReference>
<dbReference type="NCBIfam" id="TIGR01751">
    <property type="entry name" value="crot-CoA-red"/>
    <property type="match status" value="1"/>
</dbReference>
<dbReference type="InterPro" id="IPR013149">
    <property type="entry name" value="ADH-like_C"/>
</dbReference>
<proteinExistence type="predicted"/>
<dbReference type="SUPFAM" id="SSF50129">
    <property type="entry name" value="GroES-like"/>
    <property type="match status" value="1"/>
</dbReference>
<dbReference type="InterPro" id="IPR020843">
    <property type="entry name" value="ER"/>
</dbReference>
<dbReference type="Proteomes" id="UP000253507">
    <property type="component" value="Unassembled WGS sequence"/>
</dbReference>
<dbReference type="InterPro" id="IPR013154">
    <property type="entry name" value="ADH-like_N"/>
</dbReference>
<dbReference type="Gene3D" id="3.90.180.10">
    <property type="entry name" value="Medium-chain alcohol dehydrogenases, catalytic domain"/>
    <property type="match status" value="2"/>
</dbReference>
<dbReference type="GO" id="GO:0043880">
    <property type="term" value="F:crotonyl-CoA reductase activity"/>
    <property type="evidence" value="ECO:0007669"/>
    <property type="project" value="InterPro"/>
</dbReference>
<gene>
    <name evidence="3" type="primary">ccrA</name>
    <name evidence="3" type="ORF">DQ392_30230</name>
</gene>
<feature type="domain" description="Enoyl reductase (ER)" evidence="2">
    <location>
        <begin position="62"/>
        <end position="428"/>
    </location>
</feature>
<reference evidence="3 4" key="1">
    <citation type="submission" date="2018-06" db="EMBL/GenBank/DDBJ databases">
        <title>Streptomyces reniochalinae sp. nov. and Streptomyces diacarnus sp. nov. from marine sponges.</title>
        <authorList>
            <person name="Li L."/>
        </authorList>
    </citation>
    <scope>NUCLEOTIDE SEQUENCE [LARGE SCALE GENOMIC DNA]</scope>
    <source>
        <strain evidence="3 4">LHW50302</strain>
    </source>
</reference>
<dbReference type="Pfam" id="PF00107">
    <property type="entry name" value="ADH_zinc_N"/>
    <property type="match status" value="1"/>
</dbReference>
<keyword evidence="1" id="KW-0521">NADP</keyword>
<accession>A0A367E7S3</accession>
<dbReference type="InterPro" id="IPR011032">
    <property type="entry name" value="GroES-like_sf"/>
</dbReference>
<evidence type="ECO:0000313" key="4">
    <source>
        <dbReference type="Proteomes" id="UP000253507"/>
    </source>
</evidence>
<dbReference type="EMBL" id="QOIM01000046">
    <property type="protein sequence ID" value="RCG13809.1"/>
    <property type="molecule type" value="Genomic_DNA"/>
</dbReference>
<evidence type="ECO:0000256" key="1">
    <source>
        <dbReference type="ARBA" id="ARBA00022857"/>
    </source>
</evidence>
<dbReference type="InterPro" id="IPR010085">
    <property type="entry name" value="Crot_CoA_red"/>
</dbReference>
<name>A0A367E7S3_9ACTN</name>
<dbReference type="PANTHER" id="PTHR44154:SF1">
    <property type="entry name" value="QUINONE OXIDOREDUCTASE"/>
    <property type="match status" value="1"/>
</dbReference>
<dbReference type="EC" id="1.3.1.85" evidence="3"/>
<dbReference type="AlphaFoldDB" id="A0A367E7S3"/>
<dbReference type="InterPro" id="IPR036291">
    <property type="entry name" value="NAD(P)-bd_dom_sf"/>
</dbReference>
<evidence type="ECO:0000259" key="2">
    <source>
        <dbReference type="SMART" id="SM00829"/>
    </source>
</evidence>
<protein>
    <submittedName>
        <fullName evidence="3">Crotonyl-CoA carboxylase/reductase</fullName>
        <ecNumber evidence="3">1.3.1.85</ecNumber>
    </submittedName>
</protein>